<dbReference type="AlphaFoldDB" id="A0A5S6R3Y9"/>
<evidence type="ECO:0000313" key="1">
    <source>
        <dbReference type="Proteomes" id="UP000046395"/>
    </source>
</evidence>
<dbReference type="WBParaSite" id="TMUE_3000014225.1">
    <property type="protein sequence ID" value="TMUE_3000014225.1"/>
    <property type="gene ID" value="WBGene00302158"/>
</dbReference>
<accession>A0A5S6R3Y9</accession>
<organism evidence="1 2">
    <name type="scientific">Trichuris muris</name>
    <name type="common">Mouse whipworm</name>
    <dbReference type="NCBI Taxonomy" id="70415"/>
    <lineage>
        <taxon>Eukaryota</taxon>
        <taxon>Metazoa</taxon>
        <taxon>Ecdysozoa</taxon>
        <taxon>Nematoda</taxon>
        <taxon>Enoplea</taxon>
        <taxon>Dorylaimia</taxon>
        <taxon>Trichinellida</taxon>
        <taxon>Trichuridae</taxon>
        <taxon>Trichuris</taxon>
    </lineage>
</organism>
<reference evidence="2" key="1">
    <citation type="submission" date="2019-12" db="UniProtKB">
        <authorList>
            <consortium name="WormBaseParasite"/>
        </authorList>
    </citation>
    <scope>IDENTIFICATION</scope>
</reference>
<keyword evidence="1" id="KW-1185">Reference proteome</keyword>
<sequence>MVLRSREDCEDVRWRFGREECRKQLSAKAGIWFQGCEQPIRTMLLFIRPCAEKWTILSFCRGSFDVNEIAAVRLNAAMRRVAEEWLLRNPVHVGGPGLMVEVDEILFPRRKYNRGRVLYNDRGLINVKRNQKVGRTRTNRSSLLNHHLMISSRRQYGQDEPLRRKRFSLHTGGALGGT</sequence>
<dbReference type="Proteomes" id="UP000046395">
    <property type="component" value="Unassembled WGS sequence"/>
</dbReference>
<protein>
    <submittedName>
        <fullName evidence="2">ISXO2-like transposase domain-containing protein</fullName>
    </submittedName>
</protein>
<proteinExistence type="predicted"/>
<name>A0A5S6R3Y9_TRIMR</name>
<evidence type="ECO:0000313" key="2">
    <source>
        <dbReference type="WBParaSite" id="TMUE_3000014225.1"/>
    </source>
</evidence>